<reference evidence="8" key="3">
    <citation type="submission" date="2020-12" db="UniProtKB">
        <authorList>
            <consortium name="EnsemblPlants"/>
        </authorList>
    </citation>
    <scope>IDENTIFICATION</scope>
</reference>
<dbReference type="SUPFAM" id="SSF48464">
    <property type="entry name" value="ENTH/VHS domain"/>
    <property type="match status" value="1"/>
</dbReference>
<sequence>MELDTRDVSAGPALSHLESFKSRASYLFKDSLKIARIALVDVSTAELMTEDATNADDWGPTTKAMADICNATSNSEDYLRIVQVLHKRFALNTTKHWRQIHKSLILLEYLLSHGPEHLVVEFRQDRGRLEEFARFDYVDWTGIDRGSPIQRRAKRILHLLRDEIAYKEERARAQKISRGILGFGSQSFYHRSRPESLDTFPYSRSTSSIPEKHDPSLQIVRDKHKSSSGSSTPVTYLKGDISSPEWRNSAANSPTSVLPFNSDSPIHDMIRFDDEMQPSTPREVNPVATTPPYSDANASPRLRKLPPPPPVAVYKCVTAAPQNASRVRQTTPRSPKPVPALPDLIAI</sequence>
<dbReference type="GO" id="GO:0006897">
    <property type="term" value="P:endocytosis"/>
    <property type="evidence" value="ECO:0000318"/>
    <property type="project" value="GO_Central"/>
</dbReference>
<dbReference type="STRING" id="3218.A0A2K1L8W1"/>
<evidence type="ECO:0000256" key="5">
    <source>
        <dbReference type="SAM" id="MobiDB-lite"/>
    </source>
</evidence>
<dbReference type="Gramene" id="Pp3c1_20720V3.2">
    <property type="protein sequence ID" value="Pp3c1_20720V3.2"/>
    <property type="gene ID" value="Pp3c1_20720"/>
</dbReference>
<dbReference type="PANTHER" id="PTHR12276">
    <property type="entry name" value="EPSIN/ENT-RELATED"/>
    <property type="match status" value="1"/>
</dbReference>
<dbReference type="GO" id="GO:0005768">
    <property type="term" value="C:endosome"/>
    <property type="evidence" value="ECO:0000318"/>
    <property type="project" value="GO_Central"/>
</dbReference>
<keyword evidence="9" id="KW-1185">Reference proteome</keyword>
<accession>A0A2K1L8W1</accession>
<proteinExistence type="predicted"/>
<evidence type="ECO:0000256" key="2">
    <source>
        <dbReference type="ARBA" id="ARBA00004555"/>
    </source>
</evidence>
<dbReference type="GO" id="GO:0005886">
    <property type="term" value="C:plasma membrane"/>
    <property type="evidence" value="ECO:0000318"/>
    <property type="project" value="GO_Central"/>
</dbReference>
<evidence type="ECO:0000256" key="4">
    <source>
        <dbReference type="ARBA" id="ARBA00023329"/>
    </source>
</evidence>
<keyword evidence="3" id="KW-0333">Golgi apparatus</keyword>
<dbReference type="AlphaFoldDB" id="A0A2K1L8W1"/>
<keyword evidence="4" id="KW-0968">Cytoplasmic vesicle</keyword>
<dbReference type="GO" id="GO:0005794">
    <property type="term" value="C:Golgi apparatus"/>
    <property type="evidence" value="ECO:0007669"/>
    <property type="project" value="UniProtKB-SubCell"/>
</dbReference>
<protein>
    <recommendedName>
        <fullName evidence="6">ENTH domain-containing protein</fullName>
    </recommendedName>
</protein>
<dbReference type="EnsemblPlants" id="Pp3c1_20720V3.2">
    <property type="protein sequence ID" value="Pp3c1_20720V3.2"/>
    <property type="gene ID" value="Pp3c1_20720"/>
</dbReference>
<dbReference type="Pfam" id="PF01417">
    <property type="entry name" value="ENTH"/>
    <property type="match status" value="1"/>
</dbReference>
<organism evidence="7">
    <name type="scientific">Physcomitrium patens</name>
    <name type="common">Spreading-leaved earth moss</name>
    <name type="synonym">Physcomitrella patens</name>
    <dbReference type="NCBI Taxonomy" id="3218"/>
    <lineage>
        <taxon>Eukaryota</taxon>
        <taxon>Viridiplantae</taxon>
        <taxon>Streptophyta</taxon>
        <taxon>Embryophyta</taxon>
        <taxon>Bryophyta</taxon>
        <taxon>Bryophytina</taxon>
        <taxon>Bryopsida</taxon>
        <taxon>Funariidae</taxon>
        <taxon>Funariales</taxon>
        <taxon>Funariaceae</taxon>
        <taxon>Physcomitrium</taxon>
    </lineage>
</organism>
<name>A0A2K1L8W1_PHYPA</name>
<feature type="compositionally biased region" description="Polar residues" evidence="5">
    <location>
        <begin position="321"/>
        <end position="333"/>
    </location>
</feature>
<dbReference type="Gramene" id="Pp3c1_20720V3.1">
    <property type="protein sequence ID" value="Pp3c1_20720V3.1"/>
    <property type="gene ID" value="Pp3c1_20720"/>
</dbReference>
<evidence type="ECO:0000313" key="7">
    <source>
        <dbReference type="EMBL" id="PNR62479.1"/>
    </source>
</evidence>
<dbReference type="KEGG" id="ppp:112279019"/>
<dbReference type="InterPro" id="IPR008942">
    <property type="entry name" value="ENTH_VHS"/>
</dbReference>
<dbReference type="GO" id="GO:0005543">
    <property type="term" value="F:phospholipid binding"/>
    <property type="evidence" value="ECO:0000318"/>
    <property type="project" value="GO_Central"/>
</dbReference>
<comment type="subcellular location">
    <subcellularLocation>
        <location evidence="1">Cytoplasmic vesicle</location>
        <location evidence="1">Clathrin-coated vesicle</location>
    </subcellularLocation>
    <subcellularLocation>
        <location evidence="2">Golgi apparatus</location>
    </subcellularLocation>
</comment>
<evidence type="ECO:0000313" key="8">
    <source>
        <dbReference type="EnsemblPlants" id="Pp3c1_20720V3.1"/>
    </source>
</evidence>
<dbReference type="Proteomes" id="UP000006727">
    <property type="component" value="Chromosome 1"/>
</dbReference>
<dbReference type="FunCoup" id="A0A2K1L8W1">
    <property type="interactions" value="163"/>
</dbReference>
<dbReference type="GO" id="GO:0030276">
    <property type="term" value="F:clathrin binding"/>
    <property type="evidence" value="ECO:0000318"/>
    <property type="project" value="GO_Central"/>
</dbReference>
<dbReference type="PANTHER" id="PTHR12276:SF95">
    <property type="entry name" value="ENTH_VHS FAMILY PROTEIN"/>
    <property type="match status" value="1"/>
</dbReference>
<evidence type="ECO:0000313" key="9">
    <source>
        <dbReference type="Proteomes" id="UP000006727"/>
    </source>
</evidence>
<dbReference type="PaxDb" id="3218-PP1S540_10V6.1"/>
<dbReference type="Gene3D" id="1.25.40.90">
    <property type="match status" value="1"/>
</dbReference>
<dbReference type="PROSITE" id="PS50942">
    <property type="entry name" value="ENTH"/>
    <property type="match status" value="1"/>
</dbReference>
<feature type="domain" description="ENTH" evidence="6">
    <location>
        <begin position="37"/>
        <end position="170"/>
    </location>
</feature>
<reference evidence="7 9" key="1">
    <citation type="journal article" date="2008" name="Science">
        <title>The Physcomitrella genome reveals evolutionary insights into the conquest of land by plants.</title>
        <authorList>
            <person name="Rensing S."/>
            <person name="Lang D."/>
            <person name="Zimmer A."/>
            <person name="Terry A."/>
            <person name="Salamov A."/>
            <person name="Shapiro H."/>
            <person name="Nishiyama T."/>
            <person name="Perroud P.-F."/>
            <person name="Lindquist E."/>
            <person name="Kamisugi Y."/>
            <person name="Tanahashi T."/>
            <person name="Sakakibara K."/>
            <person name="Fujita T."/>
            <person name="Oishi K."/>
            <person name="Shin-I T."/>
            <person name="Kuroki Y."/>
            <person name="Toyoda A."/>
            <person name="Suzuki Y."/>
            <person name="Hashimoto A."/>
            <person name="Yamaguchi K."/>
            <person name="Sugano A."/>
            <person name="Kohara Y."/>
            <person name="Fujiyama A."/>
            <person name="Anterola A."/>
            <person name="Aoki S."/>
            <person name="Ashton N."/>
            <person name="Barbazuk W.B."/>
            <person name="Barker E."/>
            <person name="Bennetzen J."/>
            <person name="Bezanilla M."/>
            <person name="Blankenship R."/>
            <person name="Cho S.H."/>
            <person name="Dutcher S."/>
            <person name="Estelle M."/>
            <person name="Fawcett J.A."/>
            <person name="Gundlach H."/>
            <person name="Hanada K."/>
            <person name="Heyl A."/>
            <person name="Hicks K.A."/>
            <person name="Hugh J."/>
            <person name="Lohr M."/>
            <person name="Mayer K."/>
            <person name="Melkozernov A."/>
            <person name="Murata T."/>
            <person name="Nelson D."/>
            <person name="Pils B."/>
            <person name="Prigge M."/>
            <person name="Reiss B."/>
            <person name="Renner T."/>
            <person name="Rombauts S."/>
            <person name="Rushton P."/>
            <person name="Sanderfoot A."/>
            <person name="Schween G."/>
            <person name="Shiu S.-H."/>
            <person name="Stueber K."/>
            <person name="Theodoulou F.L."/>
            <person name="Tu H."/>
            <person name="Van de Peer Y."/>
            <person name="Verrier P.J."/>
            <person name="Waters E."/>
            <person name="Wood A."/>
            <person name="Yang L."/>
            <person name="Cove D."/>
            <person name="Cuming A."/>
            <person name="Hasebe M."/>
            <person name="Lucas S."/>
            <person name="Mishler D.B."/>
            <person name="Reski R."/>
            <person name="Grigoriev I."/>
            <person name="Quatrano R.S."/>
            <person name="Boore J.L."/>
        </authorList>
    </citation>
    <scope>NUCLEOTIDE SEQUENCE [LARGE SCALE GENOMIC DNA]</scope>
    <source>
        <strain evidence="8 9">cv. Gransden 2004</strain>
    </source>
</reference>
<dbReference type="OMA" id="KQNAFAN"/>
<feature type="region of interest" description="Disordered" evidence="5">
    <location>
        <begin position="276"/>
        <end position="309"/>
    </location>
</feature>
<gene>
    <name evidence="8" type="primary">LOC112279019</name>
    <name evidence="7" type="ORF">PHYPA_000903</name>
</gene>
<dbReference type="SMART" id="SM00273">
    <property type="entry name" value="ENTH"/>
    <property type="match status" value="1"/>
</dbReference>
<dbReference type="InterPro" id="IPR013809">
    <property type="entry name" value="ENTH"/>
</dbReference>
<reference evidence="7 9" key="2">
    <citation type="journal article" date="2018" name="Plant J.">
        <title>The Physcomitrella patens chromosome-scale assembly reveals moss genome structure and evolution.</title>
        <authorList>
            <person name="Lang D."/>
            <person name="Ullrich K.K."/>
            <person name="Murat F."/>
            <person name="Fuchs J."/>
            <person name="Jenkins J."/>
            <person name="Haas F.B."/>
            <person name="Piednoel M."/>
            <person name="Gundlach H."/>
            <person name="Van Bel M."/>
            <person name="Meyberg R."/>
            <person name="Vives C."/>
            <person name="Morata J."/>
            <person name="Symeonidi A."/>
            <person name="Hiss M."/>
            <person name="Muchero W."/>
            <person name="Kamisugi Y."/>
            <person name="Saleh O."/>
            <person name="Blanc G."/>
            <person name="Decker E.L."/>
            <person name="van Gessel N."/>
            <person name="Grimwood J."/>
            <person name="Hayes R.D."/>
            <person name="Graham S.W."/>
            <person name="Gunter L.E."/>
            <person name="McDaniel S.F."/>
            <person name="Hoernstein S.N.W."/>
            <person name="Larsson A."/>
            <person name="Li F.W."/>
            <person name="Perroud P.F."/>
            <person name="Phillips J."/>
            <person name="Ranjan P."/>
            <person name="Rokshar D.S."/>
            <person name="Rothfels C.J."/>
            <person name="Schneider L."/>
            <person name="Shu S."/>
            <person name="Stevenson D.W."/>
            <person name="Thummler F."/>
            <person name="Tillich M."/>
            <person name="Villarreal Aguilar J.C."/>
            <person name="Widiez T."/>
            <person name="Wong G.K."/>
            <person name="Wymore A."/>
            <person name="Zhang Y."/>
            <person name="Zimmer A.D."/>
            <person name="Quatrano R.S."/>
            <person name="Mayer K.F.X."/>
            <person name="Goodstein D."/>
            <person name="Casacuberta J.M."/>
            <person name="Vandepoele K."/>
            <person name="Reski R."/>
            <person name="Cuming A.C."/>
            <person name="Tuskan G.A."/>
            <person name="Maumus F."/>
            <person name="Salse J."/>
            <person name="Schmutz J."/>
            <person name="Rensing S.A."/>
        </authorList>
    </citation>
    <scope>NUCLEOTIDE SEQUENCE [LARGE SCALE GENOMIC DNA]</scope>
    <source>
        <strain evidence="8 9">cv. Gransden 2004</strain>
    </source>
</reference>
<dbReference type="CDD" id="cd03571">
    <property type="entry name" value="ENTH"/>
    <property type="match status" value="1"/>
</dbReference>
<feature type="compositionally biased region" description="Polar residues" evidence="5">
    <location>
        <begin position="245"/>
        <end position="262"/>
    </location>
</feature>
<evidence type="ECO:0000259" key="6">
    <source>
        <dbReference type="PROSITE" id="PS50942"/>
    </source>
</evidence>
<evidence type="ECO:0000256" key="3">
    <source>
        <dbReference type="ARBA" id="ARBA00023034"/>
    </source>
</evidence>
<dbReference type="RefSeq" id="XP_024368823.1">
    <property type="nucleotide sequence ID" value="XM_024513055.2"/>
</dbReference>
<feature type="region of interest" description="Disordered" evidence="5">
    <location>
        <begin position="199"/>
        <end position="262"/>
    </location>
</feature>
<feature type="compositionally biased region" description="Polar residues" evidence="5">
    <location>
        <begin position="277"/>
        <end position="292"/>
    </location>
</feature>
<evidence type="ECO:0000256" key="1">
    <source>
        <dbReference type="ARBA" id="ARBA00004132"/>
    </source>
</evidence>
<dbReference type="GeneID" id="112279019"/>
<dbReference type="GO" id="GO:0030125">
    <property type="term" value="C:clathrin vesicle coat"/>
    <property type="evidence" value="ECO:0000318"/>
    <property type="project" value="GO_Central"/>
</dbReference>
<dbReference type="EnsemblPlants" id="Pp3c1_20720V3.1">
    <property type="protein sequence ID" value="Pp3c1_20720V3.1"/>
    <property type="gene ID" value="Pp3c1_20720"/>
</dbReference>
<dbReference type="EMBL" id="ABEU02000001">
    <property type="protein sequence ID" value="PNR62479.1"/>
    <property type="molecule type" value="Genomic_DNA"/>
</dbReference>
<dbReference type="OrthoDB" id="4033880at2759"/>
<feature type="region of interest" description="Disordered" evidence="5">
    <location>
        <begin position="321"/>
        <end position="342"/>
    </location>
</feature>